<evidence type="ECO:0000259" key="8">
    <source>
        <dbReference type="Pfam" id="PF01551"/>
    </source>
</evidence>
<feature type="transmembrane region" description="Helical" evidence="7">
    <location>
        <begin position="70"/>
        <end position="88"/>
    </location>
</feature>
<name>A0A3B0XYR3_9ZZZZ</name>
<dbReference type="PANTHER" id="PTHR10464">
    <property type="entry name" value="UREA TRANSPORTER"/>
    <property type="match status" value="1"/>
</dbReference>
<sequence length="692" mass="77847">MIFTDDIKSLFSSLLNSYSDIFFIKGIVPGLIILSITLLNYNAGISGMLSILSAYTVARLLGYQSTFLSTGYFTYNALLVGLAIGYIFQISALSLLMVIIAGSLTMVITIVTSQVFYQLFGLQILSIPFIIVSILVYLSASSFTNLYVMGLYAQPYPLNLDVFPFWFSGYLKALGAIIFMPNEITGLLLGLLILISSRILFVLSVVGFSLGITIYGLFTGSIESAAQDISGFNYILIAMALGGVFNIPSLKSYGIALLGVSFATLIASAGHVFFSQYGLPVFTLPFTIVTLSFIYALGLLKYPLQTQVYIGTPEQNLEYYQTSKDRFVSTPAALSLPFRGKWHCWQGFDGDWTHKGAYRYAYDFVICDSQKKTYLNEGKQLTDYYCYAQEVLSPVRGRVIKVIHYLPDNSIGSVDTINNWGNEIIIEDSRGYIVKLAHFANQSIYVIEGQWVVVGTVLGLCGNSGHSPQPHIHIQIQTDYSEIAPTLPFVFVNYKQSGRFHSSGLPQVHANITHCEFDLYYDQVTNFILDEILTYDVYLKDEKTDSFSFQVKMSDLTSYYFETAGGKLYFSKQYGNFYFNGCEGKDPYLKMLFLALSTLPLSYAPKLTWSDTINNSLLLNNWQSSIANLLNSFYINWVSSHAEYHFDNETTVRGKISNRFFNFKLETTILLDPVKRFKEIRFGDYRLVQHTP</sequence>
<dbReference type="InterPro" id="IPR004937">
    <property type="entry name" value="Urea_transporter"/>
</dbReference>
<dbReference type="Pfam" id="PF01551">
    <property type="entry name" value="Peptidase_M23"/>
    <property type="match status" value="1"/>
</dbReference>
<organism evidence="9">
    <name type="scientific">hydrothermal vent metagenome</name>
    <dbReference type="NCBI Taxonomy" id="652676"/>
    <lineage>
        <taxon>unclassified sequences</taxon>
        <taxon>metagenomes</taxon>
        <taxon>ecological metagenomes</taxon>
    </lineage>
</organism>
<evidence type="ECO:0000256" key="5">
    <source>
        <dbReference type="ARBA" id="ARBA00022989"/>
    </source>
</evidence>
<feature type="transmembrane region" description="Helical" evidence="7">
    <location>
        <begin position="173"/>
        <end position="194"/>
    </location>
</feature>
<evidence type="ECO:0000256" key="1">
    <source>
        <dbReference type="ARBA" id="ARBA00004651"/>
    </source>
</evidence>
<dbReference type="CDD" id="cd12797">
    <property type="entry name" value="M23_peptidase"/>
    <property type="match status" value="1"/>
</dbReference>
<dbReference type="InterPro" id="IPR029020">
    <property type="entry name" value="Ammonium/urea_transptr"/>
</dbReference>
<evidence type="ECO:0000256" key="7">
    <source>
        <dbReference type="SAM" id="Phobius"/>
    </source>
</evidence>
<dbReference type="GO" id="GO:0005886">
    <property type="term" value="C:plasma membrane"/>
    <property type="evidence" value="ECO:0007669"/>
    <property type="project" value="UniProtKB-SubCell"/>
</dbReference>
<feature type="transmembrane region" description="Helical" evidence="7">
    <location>
        <begin position="94"/>
        <end position="117"/>
    </location>
</feature>
<feature type="transmembrane region" description="Helical" evidence="7">
    <location>
        <begin position="129"/>
        <end position="153"/>
    </location>
</feature>
<feature type="transmembrane region" description="Helical" evidence="7">
    <location>
        <begin position="280"/>
        <end position="300"/>
    </location>
</feature>
<dbReference type="GO" id="GO:0015204">
    <property type="term" value="F:urea transmembrane transporter activity"/>
    <property type="evidence" value="ECO:0007669"/>
    <property type="project" value="InterPro"/>
</dbReference>
<dbReference type="EMBL" id="UOFI01000010">
    <property type="protein sequence ID" value="VAW61414.1"/>
    <property type="molecule type" value="Genomic_DNA"/>
</dbReference>
<feature type="transmembrane region" description="Helical" evidence="7">
    <location>
        <begin position="199"/>
        <end position="218"/>
    </location>
</feature>
<dbReference type="PANTHER" id="PTHR10464:SF4">
    <property type="entry name" value="UREA TRANSPORTER"/>
    <property type="match status" value="1"/>
</dbReference>
<dbReference type="InterPro" id="IPR016047">
    <property type="entry name" value="M23ase_b-sheet_dom"/>
</dbReference>
<keyword evidence="5 7" id="KW-1133">Transmembrane helix</keyword>
<evidence type="ECO:0000256" key="2">
    <source>
        <dbReference type="ARBA" id="ARBA00005914"/>
    </source>
</evidence>
<gene>
    <name evidence="9" type="ORF">MNBD_GAMMA09-759</name>
</gene>
<comment type="subcellular location">
    <subcellularLocation>
        <location evidence="1">Cell membrane</location>
        <topology evidence="1">Multi-pass membrane protein</topology>
    </subcellularLocation>
</comment>
<evidence type="ECO:0000256" key="3">
    <source>
        <dbReference type="ARBA" id="ARBA00022475"/>
    </source>
</evidence>
<dbReference type="Gene3D" id="2.70.70.10">
    <property type="entry name" value="Glucose Permease (Domain IIA)"/>
    <property type="match status" value="1"/>
</dbReference>
<dbReference type="Gene3D" id="1.10.3430.10">
    <property type="entry name" value="Ammonium transporter AmtB like domains"/>
    <property type="match status" value="1"/>
</dbReference>
<evidence type="ECO:0000256" key="6">
    <source>
        <dbReference type="ARBA" id="ARBA00023136"/>
    </source>
</evidence>
<keyword evidence="6 7" id="KW-0472">Membrane</keyword>
<evidence type="ECO:0000313" key="9">
    <source>
        <dbReference type="EMBL" id="VAW61414.1"/>
    </source>
</evidence>
<feature type="transmembrane region" description="Helical" evidence="7">
    <location>
        <begin position="45"/>
        <end position="63"/>
    </location>
</feature>
<dbReference type="InterPro" id="IPR011055">
    <property type="entry name" value="Dup_hybrid_motif"/>
</dbReference>
<feature type="transmembrane region" description="Helical" evidence="7">
    <location>
        <begin position="230"/>
        <end position="248"/>
    </location>
</feature>
<feature type="domain" description="M23ase beta-sheet core" evidence="8">
    <location>
        <begin position="389"/>
        <end position="485"/>
    </location>
</feature>
<reference evidence="9" key="1">
    <citation type="submission" date="2018-06" db="EMBL/GenBank/DDBJ databases">
        <authorList>
            <person name="Zhirakovskaya E."/>
        </authorList>
    </citation>
    <scope>NUCLEOTIDE SEQUENCE</scope>
</reference>
<evidence type="ECO:0000256" key="4">
    <source>
        <dbReference type="ARBA" id="ARBA00022692"/>
    </source>
</evidence>
<dbReference type="AlphaFoldDB" id="A0A3B0XYR3"/>
<accession>A0A3B0XYR3</accession>
<keyword evidence="4 7" id="KW-0812">Transmembrane</keyword>
<feature type="transmembrane region" description="Helical" evidence="7">
    <location>
        <begin position="21"/>
        <end position="39"/>
    </location>
</feature>
<keyword evidence="3" id="KW-1003">Cell membrane</keyword>
<dbReference type="Pfam" id="PF03253">
    <property type="entry name" value="UT"/>
    <property type="match status" value="1"/>
</dbReference>
<dbReference type="SUPFAM" id="SSF51261">
    <property type="entry name" value="Duplicated hybrid motif"/>
    <property type="match status" value="1"/>
</dbReference>
<comment type="similarity">
    <text evidence="2">Belongs to the urea transporter family.</text>
</comment>
<feature type="transmembrane region" description="Helical" evidence="7">
    <location>
        <begin position="255"/>
        <end position="274"/>
    </location>
</feature>
<protein>
    <submittedName>
        <fullName evidence="9">Peptidase, M23/M37 family</fullName>
    </submittedName>
</protein>
<proteinExistence type="inferred from homology"/>